<dbReference type="InterPro" id="IPR011032">
    <property type="entry name" value="GroES-like_sf"/>
</dbReference>
<dbReference type="InterPro" id="IPR013149">
    <property type="entry name" value="ADH-like_C"/>
</dbReference>
<reference evidence="5" key="1">
    <citation type="journal article" date="2019" name="Int. J. Syst. Evol. Microbiol.">
        <title>The Global Catalogue of Microorganisms (GCM) 10K type strain sequencing project: providing services to taxonomists for standard genome sequencing and annotation.</title>
        <authorList>
            <consortium name="The Broad Institute Genomics Platform"/>
            <consortium name="The Broad Institute Genome Sequencing Center for Infectious Disease"/>
            <person name="Wu L."/>
            <person name="Ma J."/>
        </authorList>
    </citation>
    <scope>NUCLEOTIDE SEQUENCE [LARGE SCALE GENOMIC DNA]</scope>
    <source>
        <strain evidence="5">CGMCC 1.16305</strain>
    </source>
</reference>
<dbReference type="Gene3D" id="3.90.180.10">
    <property type="entry name" value="Medium-chain alcohol dehydrogenases, catalytic domain"/>
    <property type="match status" value="1"/>
</dbReference>
<dbReference type="InterPro" id="IPR013154">
    <property type="entry name" value="ADH-like_N"/>
</dbReference>
<evidence type="ECO:0000259" key="3">
    <source>
        <dbReference type="Pfam" id="PF08240"/>
    </source>
</evidence>
<dbReference type="Gene3D" id="3.40.50.720">
    <property type="entry name" value="NAD(P)-binding Rossmann-like Domain"/>
    <property type="match status" value="1"/>
</dbReference>
<protein>
    <submittedName>
        <fullName evidence="4">Zinc-binding dehydrogenase</fullName>
    </submittedName>
</protein>
<evidence type="ECO:0000256" key="1">
    <source>
        <dbReference type="ARBA" id="ARBA00023002"/>
    </source>
</evidence>
<evidence type="ECO:0000313" key="4">
    <source>
        <dbReference type="EMBL" id="MFC7393252.1"/>
    </source>
</evidence>
<feature type="domain" description="Alcohol dehydrogenase-like N-terminal" evidence="3">
    <location>
        <begin position="25"/>
        <end position="133"/>
    </location>
</feature>
<accession>A0ABW2PV65</accession>
<dbReference type="Proteomes" id="UP001596505">
    <property type="component" value="Unassembled WGS sequence"/>
</dbReference>
<feature type="domain" description="Alcohol dehydrogenase-like C-terminal" evidence="2">
    <location>
        <begin position="173"/>
        <end position="287"/>
    </location>
</feature>
<organism evidence="4 5">
    <name type="scientific">Scopulibacillus cellulosilyticus</name>
    <dbReference type="NCBI Taxonomy" id="2665665"/>
    <lineage>
        <taxon>Bacteria</taxon>
        <taxon>Bacillati</taxon>
        <taxon>Bacillota</taxon>
        <taxon>Bacilli</taxon>
        <taxon>Bacillales</taxon>
        <taxon>Sporolactobacillaceae</taxon>
        <taxon>Scopulibacillus</taxon>
    </lineage>
</organism>
<dbReference type="PANTHER" id="PTHR43401">
    <property type="entry name" value="L-THREONINE 3-DEHYDROGENASE"/>
    <property type="match status" value="1"/>
</dbReference>
<dbReference type="RefSeq" id="WP_380965714.1">
    <property type="nucleotide sequence ID" value="NZ_JBHTCO010000011.1"/>
</dbReference>
<keyword evidence="1" id="KW-0560">Oxidoreductase</keyword>
<dbReference type="Pfam" id="PF08240">
    <property type="entry name" value="ADH_N"/>
    <property type="match status" value="1"/>
</dbReference>
<dbReference type="Pfam" id="PF00107">
    <property type="entry name" value="ADH_zinc_N"/>
    <property type="match status" value="1"/>
</dbReference>
<evidence type="ECO:0000313" key="5">
    <source>
        <dbReference type="Proteomes" id="UP001596505"/>
    </source>
</evidence>
<dbReference type="InterPro" id="IPR036291">
    <property type="entry name" value="NAD(P)-bd_dom_sf"/>
</dbReference>
<comment type="caution">
    <text evidence="4">The sequence shown here is derived from an EMBL/GenBank/DDBJ whole genome shotgun (WGS) entry which is preliminary data.</text>
</comment>
<dbReference type="EMBL" id="JBHTCO010000011">
    <property type="protein sequence ID" value="MFC7393252.1"/>
    <property type="molecule type" value="Genomic_DNA"/>
</dbReference>
<evidence type="ECO:0000259" key="2">
    <source>
        <dbReference type="Pfam" id="PF00107"/>
    </source>
</evidence>
<dbReference type="SUPFAM" id="SSF50129">
    <property type="entry name" value="GroES-like"/>
    <property type="match status" value="1"/>
</dbReference>
<dbReference type="SUPFAM" id="SSF51735">
    <property type="entry name" value="NAD(P)-binding Rossmann-fold domains"/>
    <property type="match status" value="1"/>
</dbReference>
<proteinExistence type="predicted"/>
<keyword evidence="5" id="KW-1185">Reference proteome</keyword>
<dbReference type="InterPro" id="IPR050129">
    <property type="entry name" value="Zn_alcohol_dh"/>
</dbReference>
<dbReference type="PANTHER" id="PTHR43401:SF2">
    <property type="entry name" value="L-THREONINE 3-DEHYDROGENASE"/>
    <property type="match status" value="1"/>
</dbReference>
<gene>
    <name evidence="4" type="ORF">ACFQRG_09775</name>
</gene>
<sequence length="332" mass="36292">MLELHLKKPRELELRESGGQPFIKDDEVKIKSIYGGICGSDLSVFKGKLNHATYPVRPGHELLGTIIEKGEDVTYDIGTRVVIAPNTFCGECEYCLQGKLNICLNKQSIGINADGGFAEEFVISSKYILQVPDTVTDKKAILIEPLSVIVHALKKAQLNRTSSVAIMGCGTEGMLAAALANHLGANVTVTDINPLKLDLVRKLGDIKALRPEEISGETFDVVIEAAGVKETFEQGVQLIKPGGAMILIGMAREANFPVSHVVRSEVTIYGSIIYNFPFDFSESLEYLSNSEFYIDPIVSKIVPLADYQQAYEMALSGNYGKVVLDFKEGNRT</sequence>
<name>A0ABW2PV65_9BACL</name>